<dbReference type="OrthoDB" id="5428863at2759"/>
<evidence type="ECO:0000259" key="2">
    <source>
        <dbReference type="Pfam" id="PF06985"/>
    </source>
</evidence>
<name>A0A1J7JLI0_9PEZI</name>
<proteinExistence type="predicted"/>
<protein>
    <submittedName>
        <fullName evidence="3">HET-domain-containing protein</fullName>
    </submittedName>
</protein>
<feature type="domain" description="Heterokaryon incompatibility" evidence="2">
    <location>
        <begin position="201"/>
        <end position="351"/>
    </location>
</feature>
<evidence type="ECO:0000256" key="1">
    <source>
        <dbReference type="SAM" id="MobiDB-lite"/>
    </source>
</evidence>
<keyword evidence="4" id="KW-1185">Reference proteome</keyword>
<dbReference type="PANTHER" id="PTHR33112">
    <property type="entry name" value="DOMAIN PROTEIN, PUTATIVE-RELATED"/>
    <property type="match status" value="1"/>
</dbReference>
<feature type="compositionally biased region" description="Basic and acidic residues" evidence="1">
    <location>
        <begin position="695"/>
        <end position="712"/>
    </location>
</feature>
<dbReference type="Proteomes" id="UP000182658">
    <property type="component" value="Unassembled WGS sequence"/>
</dbReference>
<gene>
    <name evidence="3" type="ORF">CONLIGDRAFT_687947</name>
</gene>
<reference evidence="3 4" key="1">
    <citation type="submission" date="2016-10" db="EMBL/GenBank/DDBJ databases">
        <title>Draft genome sequence of Coniochaeta ligniaria NRRL30616, a lignocellulolytic fungus for bioabatement of inhibitors in plant biomass hydrolysates.</title>
        <authorList>
            <consortium name="DOE Joint Genome Institute"/>
            <person name="Jimenez D.J."/>
            <person name="Hector R.E."/>
            <person name="Riley R."/>
            <person name="Sun H."/>
            <person name="Grigoriev I.V."/>
            <person name="Van Elsas J.D."/>
            <person name="Nichols N.N."/>
        </authorList>
    </citation>
    <scope>NUCLEOTIDE SEQUENCE [LARGE SCALE GENOMIC DNA]</scope>
    <source>
        <strain evidence="3 4">NRRL 30616</strain>
    </source>
</reference>
<dbReference type="InterPro" id="IPR010730">
    <property type="entry name" value="HET"/>
</dbReference>
<dbReference type="STRING" id="1408157.A0A1J7JLI0"/>
<dbReference type="InParanoid" id="A0A1J7JLI0"/>
<feature type="region of interest" description="Disordered" evidence="1">
    <location>
        <begin position="669"/>
        <end position="712"/>
    </location>
</feature>
<accession>A0A1J7JLI0</accession>
<evidence type="ECO:0000313" key="4">
    <source>
        <dbReference type="Proteomes" id="UP000182658"/>
    </source>
</evidence>
<evidence type="ECO:0000313" key="3">
    <source>
        <dbReference type="EMBL" id="OIW34249.1"/>
    </source>
</evidence>
<dbReference type="PANTHER" id="PTHR33112:SF1">
    <property type="entry name" value="HETEROKARYON INCOMPATIBILITY DOMAIN-CONTAINING PROTEIN"/>
    <property type="match status" value="1"/>
</dbReference>
<dbReference type="Pfam" id="PF06985">
    <property type="entry name" value="HET"/>
    <property type="match status" value="1"/>
</dbReference>
<dbReference type="EMBL" id="KV875093">
    <property type="protein sequence ID" value="OIW34249.1"/>
    <property type="molecule type" value="Genomic_DNA"/>
</dbReference>
<dbReference type="AlphaFoldDB" id="A0A1J7JLI0"/>
<feature type="compositionally biased region" description="Acidic residues" evidence="1">
    <location>
        <begin position="673"/>
        <end position="694"/>
    </location>
</feature>
<organism evidence="3 4">
    <name type="scientific">Coniochaeta ligniaria NRRL 30616</name>
    <dbReference type="NCBI Taxonomy" id="1408157"/>
    <lineage>
        <taxon>Eukaryota</taxon>
        <taxon>Fungi</taxon>
        <taxon>Dikarya</taxon>
        <taxon>Ascomycota</taxon>
        <taxon>Pezizomycotina</taxon>
        <taxon>Sordariomycetes</taxon>
        <taxon>Sordariomycetidae</taxon>
        <taxon>Coniochaetales</taxon>
        <taxon>Coniochaetaceae</taxon>
        <taxon>Coniochaeta</taxon>
    </lineage>
</organism>
<sequence>MSTPSYCVRCSDVSDRLNNIFSVRKRGVPFRPDEDDQNHVARFGTVKEIFDQTDCWSCIALQKEIRRWEDVYGWERNDDEILGIEITEPPDDDDDDGADLPQLYYLVSSDPDAQGNTATMNLYIPDPLQLSPLDERGRFFDAHHLDIDLVRGWLRCCDETHGDACLQSLVTRLSPDSMPPRLLFVDVEQECLVYGSLDSRYIALSYVWGQVDTLRTTTANLDHFMQPGTLKIDSHEYPMPATIQDVMRLAIQLGVRHVWVDTLCIIQDGGDKISYLRGMAAIYASAYLTVISNGFDADFGLIGVGLGSKPRNRECRTLQLPNMSFSLIMDDNAVPPTNPDTWAKRAWTFQEGLFCRRMITFDLDGLVSWKCQRRFWSEVCEAPSESLEWAQKHPEESAPDWRYLGMAELNFQWPDMRRWCELMEEYHQRELSFDNDAFSALAGLISVVNHTSPGGLFYGLPEYFFDIFLLWDLSPGFQYSHPEPGDLKKVKPTRRTSPLVPSWSFLGWKHGKLDLHWWRMSMDHTFVDDMQNGFGSDVIIESIVTWNKRERDGDKLTPIANLYRRDRSLGDQGVLPPGWRREEDEAGTEWFCHEALQDEPFRYPVTLPSHQDMTVDHNRWSHRLHFQTTRAWLRLGPPIKPTEDERSYLGANKNVSLVDDEGRCVGAIRLLDSDDNEDDDDDEWEDVETDEDEELDRHDSDVEDTRSDSSKEPDVRVELIAVARGKVRNDSYPKKLASHGRFFSIPELNCKGRPKCDEFYEFYFVLWIEWQDGIAYRKALGRVEKKAWEALLLDNINVVLG</sequence>